<dbReference type="Proteomes" id="UP000828941">
    <property type="component" value="Chromosome 8"/>
</dbReference>
<evidence type="ECO:0000313" key="2">
    <source>
        <dbReference type="Proteomes" id="UP000828941"/>
    </source>
</evidence>
<dbReference type="EMBL" id="CM039433">
    <property type="protein sequence ID" value="KAI4327130.1"/>
    <property type="molecule type" value="Genomic_DNA"/>
</dbReference>
<proteinExistence type="predicted"/>
<protein>
    <submittedName>
        <fullName evidence="1">Uncharacterized protein</fullName>
    </submittedName>
</protein>
<reference evidence="1 2" key="1">
    <citation type="journal article" date="2022" name="DNA Res.">
        <title>Chromosomal-level genome assembly of the orchid tree Bauhinia variegata (Leguminosae; Cercidoideae) supports the allotetraploid origin hypothesis of Bauhinia.</title>
        <authorList>
            <person name="Zhong Y."/>
            <person name="Chen Y."/>
            <person name="Zheng D."/>
            <person name="Pang J."/>
            <person name="Liu Y."/>
            <person name="Luo S."/>
            <person name="Meng S."/>
            <person name="Qian L."/>
            <person name="Wei D."/>
            <person name="Dai S."/>
            <person name="Zhou R."/>
        </authorList>
    </citation>
    <scope>NUCLEOTIDE SEQUENCE [LARGE SCALE GENOMIC DNA]</scope>
    <source>
        <strain evidence="1">BV-YZ2020</strain>
    </source>
</reference>
<evidence type="ECO:0000313" key="1">
    <source>
        <dbReference type="EMBL" id="KAI4327130.1"/>
    </source>
</evidence>
<organism evidence="1 2">
    <name type="scientific">Bauhinia variegata</name>
    <name type="common">Purple orchid tree</name>
    <name type="synonym">Phanera variegata</name>
    <dbReference type="NCBI Taxonomy" id="167791"/>
    <lineage>
        <taxon>Eukaryota</taxon>
        <taxon>Viridiplantae</taxon>
        <taxon>Streptophyta</taxon>
        <taxon>Embryophyta</taxon>
        <taxon>Tracheophyta</taxon>
        <taxon>Spermatophyta</taxon>
        <taxon>Magnoliopsida</taxon>
        <taxon>eudicotyledons</taxon>
        <taxon>Gunneridae</taxon>
        <taxon>Pentapetalae</taxon>
        <taxon>rosids</taxon>
        <taxon>fabids</taxon>
        <taxon>Fabales</taxon>
        <taxon>Fabaceae</taxon>
        <taxon>Cercidoideae</taxon>
        <taxon>Cercideae</taxon>
        <taxon>Bauhiniinae</taxon>
        <taxon>Bauhinia</taxon>
    </lineage>
</organism>
<sequence>MAIMGICLTWISPHFCSHCRVYIFSSSPILPIQDCTGTGMPSVNDTASQYRCCCQNDVVPEHNFEELSSAFSGHIVNWEFAGPTNYGLLLRYQSLASQFQGDLLGEVLFP</sequence>
<name>A0ACB9MSG2_BAUVA</name>
<gene>
    <name evidence="1" type="ORF">L6164_019629</name>
</gene>
<keyword evidence="2" id="KW-1185">Reference proteome</keyword>
<accession>A0ACB9MSG2</accession>
<comment type="caution">
    <text evidence="1">The sequence shown here is derived from an EMBL/GenBank/DDBJ whole genome shotgun (WGS) entry which is preliminary data.</text>
</comment>